<feature type="transmembrane region" description="Helical" evidence="1">
    <location>
        <begin position="171"/>
        <end position="191"/>
    </location>
</feature>
<accession>A0A448WS21</accession>
<dbReference type="AlphaFoldDB" id="A0A448WS21"/>
<keyword evidence="1" id="KW-0472">Membrane</keyword>
<reference evidence="2" key="1">
    <citation type="submission" date="2018-11" db="EMBL/GenBank/DDBJ databases">
        <authorList>
            <consortium name="Pathogen Informatics"/>
        </authorList>
    </citation>
    <scope>NUCLEOTIDE SEQUENCE</scope>
</reference>
<name>A0A448WS21_9PLAT</name>
<comment type="caution">
    <text evidence="2">The sequence shown here is derived from an EMBL/GenBank/DDBJ whole genome shotgun (WGS) entry which is preliminary data.</text>
</comment>
<evidence type="ECO:0000313" key="2">
    <source>
        <dbReference type="EMBL" id="VEL18819.1"/>
    </source>
</evidence>
<gene>
    <name evidence="2" type="ORF">PXEA_LOCUS12259</name>
</gene>
<feature type="transmembrane region" description="Helical" evidence="1">
    <location>
        <begin position="102"/>
        <end position="120"/>
    </location>
</feature>
<feature type="transmembrane region" description="Helical" evidence="1">
    <location>
        <begin position="67"/>
        <end position="90"/>
    </location>
</feature>
<protein>
    <submittedName>
        <fullName evidence="2">Uncharacterized protein</fullName>
    </submittedName>
</protein>
<organism evidence="2 3">
    <name type="scientific">Protopolystoma xenopodis</name>
    <dbReference type="NCBI Taxonomy" id="117903"/>
    <lineage>
        <taxon>Eukaryota</taxon>
        <taxon>Metazoa</taxon>
        <taxon>Spiralia</taxon>
        <taxon>Lophotrochozoa</taxon>
        <taxon>Platyhelminthes</taxon>
        <taxon>Monogenea</taxon>
        <taxon>Polyopisthocotylea</taxon>
        <taxon>Polystomatidea</taxon>
        <taxon>Polystomatidae</taxon>
        <taxon>Protopolystoma</taxon>
    </lineage>
</organism>
<dbReference type="Proteomes" id="UP000784294">
    <property type="component" value="Unassembled WGS sequence"/>
</dbReference>
<evidence type="ECO:0000256" key="1">
    <source>
        <dbReference type="SAM" id="Phobius"/>
    </source>
</evidence>
<sequence length="211" mass="23325">MPHFGKLKKQDKEPHYLLERTVGSCKDELLEVTIDSGHRQSQLPNPDDLTTCPWVLVPLARYTAVHLISALLLFPMATGLFMIEIVEFYLKEIRYRETGFGIWAGVPLVCSAFLAAVLYWQPRRRHLALVSMAADLLGQLVGTTVLIVWISDLLNASAKAPAPVDPADVCLLAATILGIVTSLGHMSYSINYSCRCARNGKSVNEEMRLSG</sequence>
<keyword evidence="1" id="KW-1133">Transmembrane helix</keyword>
<keyword evidence="3" id="KW-1185">Reference proteome</keyword>
<proteinExistence type="predicted"/>
<evidence type="ECO:0000313" key="3">
    <source>
        <dbReference type="Proteomes" id="UP000784294"/>
    </source>
</evidence>
<dbReference type="EMBL" id="CAAALY010038858">
    <property type="protein sequence ID" value="VEL18819.1"/>
    <property type="molecule type" value="Genomic_DNA"/>
</dbReference>
<keyword evidence="1" id="KW-0812">Transmembrane</keyword>
<feature type="transmembrane region" description="Helical" evidence="1">
    <location>
        <begin position="127"/>
        <end position="151"/>
    </location>
</feature>